<dbReference type="EMBL" id="JAIWYP010000009">
    <property type="protein sequence ID" value="KAH3777045.1"/>
    <property type="molecule type" value="Genomic_DNA"/>
</dbReference>
<accession>A0A9D4EF48</accession>
<dbReference type="AlphaFoldDB" id="A0A9D4EF48"/>
<protein>
    <submittedName>
        <fullName evidence="1">Uncharacterized protein</fullName>
    </submittedName>
</protein>
<comment type="caution">
    <text evidence="1">The sequence shown here is derived from an EMBL/GenBank/DDBJ whole genome shotgun (WGS) entry which is preliminary data.</text>
</comment>
<evidence type="ECO:0000313" key="2">
    <source>
        <dbReference type="Proteomes" id="UP000828390"/>
    </source>
</evidence>
<dbReference type="Proteomes" id="UP000828390">
    <property type="component" value="Unassembled WGS sequence"/>
</dbReference>
<proteinExistence type="predicted"/>
<name>A0A9D4EF48_DREPO</name>
<evidence type="ECO:0000313" key="1">
    <source>
        <dbReference type="EMBL" id="KAH3777045.1"/>
    </source>
</evidence>
<gene>
    <name evidence="1" type="ORF">DPMN_178481</name>
</gene>
<reference evidence="1" key="2">
    <citation type="submission" date="2020-11" db="EMBL/GenBank/DDBJ databases">
        <authorList>
            <person name="McCartney M.A."/>
            <person name="Auch B."/>
            <person name="Kono T."/>
            <person name="Mallez S."/>
            <person name="Becker A."/>
            <person name="Gohl D.M."/>
            <person name="Silverstein K.A.T."/>
            <person name="Koren S."/>
            <person name="Bechman K.B."/>
            <person name="Herman A."/>
            <person name="Abrahante J.E."/>
            <person name="Garbe J."/>
        </authorList>
    </citation>
    <scope>NUCLEOTIDE SEQUENCE</scope>
    <source>
        <strain evidence="1">Duluth1</strain>
        <tissue evidence="1">Whole animal</tissue>
    </source>
</reference>
<sequence>MCWLERRTDRQLLPKQEYHQTKRKINPIDTSYQEATEGYVCGAKARSSRRQWEL</sequence>
<organism evidence="1 2">
    <name type="scientific">Dreissena polymorpha</name>
    <name type="common">Zebra mussel</name>
    <name type="synonym">Mytilus polymorpha</name>
    <dbReference type="NCBI Taxonomy" id="45954"/>
    <lineage>
        <taxon>Eukaryota</taxon>
        <taxon>Metazoa</taxon>
        <taxon>Spiralia</taxon>
        <taxon>Lophotrochozoa</taxon>
        <taxon>Mollusca</taxon>
        <taxon>Bivalvia</taxon>
        <taxon>Autobranchia</taxon>
        <taxon>Heteroconchia</taxon>
        <taxon>Euheterodonta</taxon>
        <taxon>Imparidentia</taxon>
        <taxon>Neoheterodontei</taxon>
        <taxon>Myida</taxon>
        <taxon>Dreissenoidea</taxon>
        <taxon>Dreissenidae</taxon>
        <taxon>Dreissena</taxon>
    </lineage>
</organism>
<keyword evidence="2" id="KW-1185">Reference proteome</keyword>
<reference evidence="1" key="1">
    <citation type="journal article" date="2019" name="bioRxiv">
        <title>The Genome of the Zebra Mussel, Dreissena polymorpha: A Resource for Invasive Species Research.</title>
        <authorList>
            <person name="McCartney M.A."/>
            <person name="Auch B."/>
            <person name="Kono T."/>
            <person name="Mallez S."/>
            <person name="Zhang Y."/>
            <person name="Obille A."/>
            <person name="Becker A."/>
            <person name="Abrahante J.E."/>
            <person name="Garbe J."/>
            <person name="Badalamenti J.P."/>
            <person name="Herman A."/>
            <person name="Mangelson H."/>
            <person name="Liachko I."/>
            <person name="Sullivan S."/>
            <person name="Sone E.D."/>
            <person name="Koren S."/>
            <person name="Silverstein K.A.T."/>
            <person name="Beckman K.B."/>
            <person name="Gohl D.M."/>
        </authorList>
    </citation>
    <scope>NUCLEOTIDE SEQUENCE</scope>
    <source>
        <strain evidence="1">Duluth1</strain>
        <tissue evidence="1">Whole animal</tissue>
    </source>
</reference>